<dbReference type="InterPro" id="IPR001650">
    <property type="entry name" value="Helicase_C-like"/>
</dbReference>
<dbReference type="InterPro" id="IPR051363">
    <property type="entry name" value="RLR_Helicase"/>
</dbReference>
<dbReference type="VEuPathDB" id="TriTrypDB:TvY486_0702830"/>
<dbReference type="OMA" id="VIRYDSC"/>
<dbReference type="GO" id="GO:0003677">
    <property type="term" value="F:DNA binding"/>
    <property type="evidence" value="ECO:0007669"/>
    <property type="project" value="InterPro"/>
</dbReference>
<protein>
    <submittedName>
        <fullName evidence="3">Putative ATP-dependent DEAD/H RNA helicase</fullName>
    </submittedName>
</protein>
<evidence type="ECO:0000313" key="3">
    <source>
        <dbReference type="EMBL" id="CCC48949.1"/>
    </source>
</evidence>
<dbReference type="GO" id="GO:0005737">
    <property type="term" value="C:cytoplasm"/>
    <property type="evidence" value="ECO:0007669"/>
    <property type="project" value="TreeGrafter"/>
</dbReference>
<dbReference type="GO" id="GO:0016787">
    <property type="term" value="F:hydrolase activity"/>
    <property type="evidence" value="ECO:0007669"/>
    <property type="project" value="InterPro"/>
</dbReference>
<dbReference type="GO" id="GO:0004386">
    <property type="term" value="F:helicase activity"/>
    <property type="evidence" value="ECO:0007669"/>
    <property type="project" value="UniProtKB-KW"/>
</dbReference>
<dbReference type="InterPro" id="IPR027417">
    <property type="entry name" value="P-loop_NTPase"/>
</dbReference>
<dbReference type="Pfam" id="PF04851">
    <property type="entry name" value="ResIII"/>
    <property type="match status" value="1"/>
</dbReference>
<dbReference type="InterPro" id="IPR014001">
    <property type="entry name" value="Helicase_ATP-bd"/>
</dbReference>
<organism evidence="3">
    <name type="scientific">Trypanosoma vivax (strain Y486)</name>
    <dbReference type="NCBI Taxonomy" id="1055687"/>
    <lineage>
        <taxon>Eukaryota</taxon>
        <taxon>Discoba</taxon>
        <taxon>Euglenozoa</taxon>
        <taxon>Kinetoplastea</taxon>
        <taxon>Metakinetoplastina</taxon>
        <taxon>Trypanosomatida</taxon>
        <taxon>Trypanosomatidae</taxon>
        <taxon>Trypanosoma</taxon>
        <taxon>Duttonella</taxon>
    </lineage>
</organism>
<sequence>MSKCEVPANLYPYQRELYEKAVNEDAIIFLPTGAGKTVLAASVMSSKLEHYPDKKVVFVVSRVPLVMQQAKTLQRAMGFGRAVATVCGAKRSLTTWSAFMESSCVGLVIIDSIFYRWMQEFPSAIKNNISLIVIDEVHNALGGYCKMIVEYIHTNAPRDRQKEAREYPDTPPTLPFILGLTASPVQSFTNQESLFELLSITRCRIFNVVANKENLHEVVPVPMTICLEYHLPPHETAFQQFMRSAIDILHNDENIGKNKLLKAIKNTIPAQAAYVNKCEQIQIAAVQGKHGDYDLFAKNMAFVLSSFSRAVMTLDCRSLWDALKVVMDKSVFAALQSSREVAALVLPIMQGMLELMKAVLDNDGAIRSDQNMVQPIIRQPRLTVCSRMLFLGQVLSWIAKSAKEGEADVCGIILCDTRTSVYYICDQIKKVPLLMEVFRPQLVIGKGKVCVDGVTVHMTDAQQRAILDDFKAGATKLLVATSLLEEGLDVGRCNFVIRYDSCLTLRSFIQSRGRARKRNAVYIVCESAQRSIKTSQVALKALKLQEDLVNRARATVEYKLTKGYVWKDNPLLWLGRIEKAYGVKIAQEETYGDTDTVGAWTCKLSVALPVAGKGEGSTNRGRKGDERRAFVGNQQVFVGVGRGSAKAARRAAAEQLCRELEDADYFQGLPDEHFSEPRKPFMFLSNGLCICDTNTADLEMHRRLYGPEVKIVKHYDKSRWLPTSPTRVLQLHLRRRKLPQLRVDVDNAKKPPVLTLTIQNRETDGKLTDVSWSGSGDDALQEGAFSLLTKLGVVCLENVPISDVDTDGIQIIEDAVGEELFEYL</sequence>
<keyword evidence="3" id="KW-0347">Helicase</keyword>
<dbReference type="GO" id="GO:0005524">
    <property type="term" value="F:ATP binding"/>
    <property type="evidence" value="ECO:0007669"/>
    <property type="project" value="InterPro"/>
</dbReference>
<dbReference type="PROSITE" id="PS51192">
    <property type="entry name" value="HELICASE_ATP_BIND_1"/>
    <property type="match status" value="1"/>
</dbReference>
<feature type="domain" description="Helicase ATP-binding" evidence="1">
    <location>
        <begin position="17"/>
        <end position="202"/>
    </location>
</feature>
<dbReference type="PROSITE" id="PS51194">
    <property type="entry name" value="HELICASE_CTER"/>
    <property type="match status" value="1"/>
</dbReference>
<gene>
    <name evidence="3" type="ORF">TVY486_0702830</name>
</gene>
<dbReference type="SMART" id="SM00490">
    <property type="entry name" value="HELICc"/>
    <property type="match status" value="1"/>
</dbReference>
<dbReference type="PANTHER" id="PTHR14074:SF16">
    <property type="entry name" value="ANTIVIRAL INNATE IMMUNE RESPONSE RECEPTOR RIG-I"/>
    <property type="match status" value="1"/>
</dbReference>
<dbReference type="PANTHER" id="PTHR14074">
    <property type="entry name" value="HELICASE WITH DEATH DOMAIN-RELATED"/>
    <property type="match status" value="1"/>
</dbReference>
<feature type="domain" description="Helicase C-terminal" evidence="2">
    <location>
        <begin position="390"/>
        <end position="557"/>
    </location>
</feature>
<accession>G0TYA4</accession>
<evidence type="ECO:0000259" key="1">
    <source>
        <dbReference type="PROSITE" id="PS51192"/>
    </source>
</evidence>
<keyword evidence="3" id="KW-0067">ATP-binding</keyword>
<dbReference type="AlphaFoldDB" id="G0TYA4"/>
<evidence type="ECO:0000259" key="2">
    <source>
        <dbReference type="PROSITE" id="PS51194"/>
    </source>
</evidence>
<name>G0TYA4_TRYVY</name>
<dbReference type="InterPro" id="IPR006935">
    <property type="entry name" value="Helicase/UvrB_N"/>
</dbReference>
<dbReference type="Pfam" id="PF00271">
    <property type="entry name" value="Helicase_C"/>
    <property type="match status" value="1"/>
</dbReference>
<keyword evidence="3" id="KW-0378">Hydrolase</keyword>
<dbReference type="SMART" id="SM00487">
    <property type="entry name" value="DEXDc"/>
    <property type="match status" value="1"/>
</dbReference>
<dbReference type="SUPFAM" id="SSF52540">
    <property type="entry name" value="P-loop containing nucleoside triphosphate hydrolases"/>
    <property type="match status" value="1"/>
</dbReference>
<proteinExistence type="predicted"/>
<dbReference type="Gene3D" id="3.40.50.300">
    <property type="entry name" value="P-loop containing nucleotide triphosphate hydrolases"/>
    <property type="match status" value="2"/>
</dbReference>
<reference evidence="3" key="1">
    <citation type="journal article" date="2012" name="Proc. Natl. Acad. Sci. U.S.A.">
        <title>Antigenic diversity is generated by distinct evolutionary mechanisms in African trypanosome species.</title>
        <authorList>
            <person name="Jackson A.P."/>
            <person name="Berry A."/>
            <person name="Aslett M."/>
            <person name="Allison H.C."/>
            <person name="Burton P."/>
            <person name="Vavrova-Anderson J."/>
            <person name="Brown R."/>
            <person name="Browne H."/>
            <person name="Corton N."/>
            <person name="Hauser H."/>
            <person name="Gamble J."/>
            <person name="Gilderthorp R."/>
            <person name="Marcello L."/>
            <person name="McQuillan J."/>
            <person name="Otto T.D."/>
            <person name="Quail M.A."/>
            <person name="Sanders M.J."/>
            <person name="van Tonder A."/>
            <person name="Ginger M.L."/>
            <person name="Field M.C."/>
            <person name="Barry J.D."/>
            <person name="Hertz-Fowler C."/>
            <person name="Berriman M."/>
        </authorList>
    </citation>
    <scope>NUCLEOTIDE SEQUENCE</scope>
    <source>
        <strain evidence="3">Y486</strain>
    </source>
</reference>
<keyword evidence="3" id="KW-0547">Nucleotide-binding</keyword>
<dbReference type="EMBL" id="HE573023">
    <property type="protein sequence ID" value="CCC48949.1"/>
    <property type="molecule type" value="Genomic_DNA"/>
</dbReference>